<dbReference type="OrthoDB" id="8724542at2"/>
<dbReference type="InterPro" id="IPR021719">
    <property type="entry name" value="Prot_inh_I78"/>
</dbReference>
<reference evidence="1 2" key="1">
    <citation type="submission" date="2017-06" db="EMBL/GenBank/DDBJ databases">
        <title>Yangia sp. YSBP01 complete genome sequence.</title>
        <authorList>
            <person name="Woo J.-H."/>
            <person name="Kim H.-S."/>
        </authorList>
    </citation>
    <scope>NUCLEOTIDE SEQUENCE [LARGE SCALE GENOMIC DNA]</scope>
    <source>
        <strain evidence="1 2">YSBP01</strain>
    </source>
</reference>
<dbReference type="Pfam" id="PF11720">
    <property type="entry name" value="Inhibitor_I78"/>
    <property type="match status" value="1"/>
</dbReference>
<protein>
    <recommendedName>
        <fullName evidence="3">Peptidase inhibitor I78 family protein</fullName>
    </recommendedName>
</protein>
<evidence type="ECO:0000313" key="1">
    <source>
        <dbReference type="EMBL" id="AWI85273.1"/>
    </source>
</evidence>
<dbReference type="EMBL" id="CP022190">
    <property type="protein sequence ID" value="AWI85273.1"/>
    <property type="molecule type" value="Genomic_DNA"/>
</dbReference>
<gene>
    <name evidence="1" type="ORF">CEW88_16160</name>
</gene>
<evidence type="ECO:0000313" key="2">
    <source>
        <dbReference type="Proteomes" id="UP000244915"/>
    </source>
</evidence>
<accession>A0A2U8HHC8</accession>
<dbReference type="KEGG" id="ypac:CEW88_16160"/>
<dbReference type="PROSITE" id="PS51257">
    <property type="entry name" value="PROKAR_LIPOPROTEIN"/>
    <property type="match status" value="1"/>
</dbReference>
<name>A0A2U8HHC8_9RHOB</name>
<dbReference type="Gene3D" id="3.30.10.10">
    <property type="entry name" value="Trypsin Inhibitor V, subunit A"/>
    <property type="match status" value="1"/>
</dbReference>
<evidence type="ECO:0008006" key="3">
    <source>
        <dbReference type="Google" id="ProtNLM"/>
    </source>
</evidence>
<sequence length="90" mass="9121">MLGRIGIALGLCAGVAGCSETESAASSGEDSCGAAAYQSQIGHAVGDLELTPGAKLRIVGPGQAMTMDYRADRMNIETDSAGQILRVFCG</sequence>
<proteinExistence type="predicted"/>
<dbReference type="AlphaFoldDB" id="A0A2U8HHC8"/>
<dbReference type="RefSeq" id="WP_108968869.1">
    <property type="nucleotide sequence ID" value="NZ_CP022190.1"/>
</dbReference>
<organism evidence="1 2">
    <name type="scientific">Alloyangia pacifica</name>
    <dbReference type="NCBI Taxonomy" id="311180"/>
    <lineage>
        <taxon>Bacteria</taxon>
        <taxon>Pseudomonadati</taxon>
        <taxon>Pseudomonadota</taxon>
        <taxon>Alphaproteobacteria</taxon>
        <taxon>Rhodobacterales</taxon>
        <taxon>Roseobacteraceae</taxon>
        <taxon>Alloyangia</taxon>
    </lineage>
</organism>
<dbReference type="Proteomes" id="UP000244915">
    <property type="component" value="Chromosome 2"/>
</dbReference>